<evidence type="ECO:0000313" key="4">
    <source>
        <dbReference type="Proteomes" id="UP000324748"/>
    </source>
</evidence>
<evidence type="ECO:0000313" key="3">
    <source>
        <dbReference type="EMBL" id="KAA1093478.1"/>
    </source>
</evidence>
<dbReference type="Proteomes" id="UP000325313">
    <property type="component" value="Unassembled WGS sequence"/>
</dbReference>
<feature type="region of interest" description="Disordered" evidence="1">
    <location>
        <begin position="1"/>
        <end position="28"/>
    </location>
</feature>
<dbReference type="EMBL" id="VDEP01000374">
    <property type="protein sequence ID" value="KAA1093478.1"/>
    <property type="molecule type" value="Genomic_DNA"/>
</dbReference>
<evidence type="ECO:0000256" key="1">
    <source>
        <dbReference type="SAM" id="MobiDB-lite"/>
    </source>
</evidence>
<proteinExistence type="predicted"/>
<evidence type="ECO:0000313" key="5">
    <source>
        <dbReference type="Proteomes" id="UP000325313"/>
    </source>
</evidence>
<name>A0A5B0LUI5_PUCGR</name>
<accession>A0A5B0LUI5</accession>
<dbReference type="AlphaFoldDB" id="A0A5B0LUI5"/>
<protein>
    <submittedName>
        <fullName evidence="2">Uncharacterized protein</fullName>
    </submittedName>
</protein>
<evidence type="ECO:0000313" key="2">
    <source>
        <dbReference type="EMBL" id="KAA1067776.1"/>
    </source>
</evidence>
<organism evidence="2 4">
    <name type="scientific">Puccinia graminis f. sp. tritici</name>
    <dbReference type="NCBI Taxonomy" id="56615"/>
    <lineage>
        <taxon>Eukaryota</taxon>
        <taxon>Fungi</taxon>
        <taxon>Dikarya</taxon>
        <taxon>Basidiomycota</taxon>
        <taxon>Pucciniomycotina</taxon>
        <taxon>Pucciniomycetes</taxon>
        <taxon>Pucciniales</taxon>
        <taxon>Pucciniaceae</taxon>
        <taxon>Puccinia</taxon>
    </lineage>
</organism>
<comment type="caution">
    <text evidence="2">The sequence shown here is derived from an EMBL/GenBank/DDBJ whole genome shotgun (WGS) entry which is preliminary data.</text>
</comment>
<dbReference type="EMBL" id="VSWC01000184">
    <property type="protein sequence ID" value="KAA1067776.1"/>
    <property type="molecule type" value="Genomic_DNA"/>
</dbReference>
<dbReference type="Proteomes" id="UP000324748">
    <property type="component" value="Unassembled WGS sequence"/>
</dbReference>
<reference evidence="4 5" key="1">
    <citation type="submission" date="2019-05" db="EMBL/GenBank/DDBJ databases">
        <title>Emergence of the Ug99 lineage of the wheat stem rust pathogen through somatic hybridization.</title>
        <authorList>
            <person name="Li F."/>
            <person name="Upadhyaya N.M."/>
            <person name="Sperschneider J."/>
            <person name="Matny O."/>
            <person name="Nguyen-Phuc H."/>
            <person name="Mago R."/>
            <person name="Raley C."/>
            <person name="Miller M.E."/>
            <person name="Silverstein K.A.T."/>
            <person name="Henningsen E."/>
            <person name="Hirsch C.D."/>
            <person name="Visser B."/>
            <person name="Pretorius Z.A."/>
            <person name="Steffenson B.J."/>
            <person name="Schwessinger B."/>
            <person name="Dodds P.N."/>
            <person name="Figueroa M."/>
        </authorList>
    </citation>
    <scope>NUCLEOTIDE SEQUENCE [LARGE SCALE GENOMIC DNA]</scope>
    <source>
        <strain evidence="2">21-0</strain>
        <strain evidence="3 5">Ug99</strain>
    </source>
</reference>
<gene>
    <name evidence="2" type="ORF">PGT21_016792</name>
    <name evidence="3" type="ORF">PGTUg99_020876</name>
</gene>
<keyword evidence="4" id="KW-1185">Reference proteome</keyword>
<feature type="compositionally biased region" description="Low complexity" evidence="1">
    <location>
        <begin position="1"/>
        <end position="21"/>
    </location>
</feature>
<sequence length="110" mass="12005">MYRAARASPARAPGPQGTPTGPEERGSPAVSVWTMFSMQPDRTTSPLDPPGLFELLNLSVSSSCHRSLRSFSSSTTTNIACKVADSARLVPINSRVSISQFHRFFQFFVI</sequence>